<gene>
    <name evidence="1" type="ordered locus">Os12g0423826</name>
    <name evidence="1" type="ORF">OSNPB_120423826</name>
</gene>
<dbReference type="PaxDb" id="39947-A0A0P0Y9G7"/>
<name>A0A0P0Y9G7_ORYSJ</name>
<evidence type="ECO:0000313" key="2">
    <source>
        <dbReference type="Proteomes" id="UP000059680"/>
    </source>
</evidence>
<reference evidence="1 2" key="3">
    <citation type="journal article" date="2013" name="Rice">
        <title>Improvement of the Oryza sativa Nipponbare reference genome using next generation sequence and optical map data.</title>
        <authorList>
            <person name="Kawahara Y."/>
            <person name="de la Bastide M."/>
            <person name="Hamilton J.P."/>
            <person name="Kanamori H."/>
            <person name="McCombie W.R."/>
            <person name="Ouyang S."/>
            <person name="Schwartz D.C."/>
            <person name="Tanaka T."/>
            <person name="Wu J."/>
            <person name="Zhou S."/>
            <person name="Childs K.L."/>
            <person name="Davidson R.M."/>
            <person name="Lin H."/>
            <person name="Quesada-Ocampo L."/>
            <person name="Vaillancourt B."/>
            <person name="Sakai H."/>
            <person name="Lee S.S."/>
            <person name="Kim J."/>
            <person name="Numa H."/>
            <person name="Itoh T."/>
            <person name="Buell C.R."/>
            <person name="Matsumoto T."/>
        </authorList>
    </citation>
    <scope>NUCLEOTIDE SEQUENCE [LARGE SCALE GENOMIC DNA]</scope>
    <source>
        <strain evidence="2">cv. Nipponbare</strain>
    </source>
</reference>
<reference evidence="1 2" key="2">
    <citation type="journal article" date="2013" name="Plant Cell Physiol.">
        <title>Rice Annotation Project Database (RAP-DB): an integrative and interactive database for rice genomics.</title>
        <authorList>
            <person name="Sakai H."/>
            <person name="Lee S.S."/>
            <person name="Tanaka T."/>
            <person name="Numa H."/>
            <person name="Kim J."/>
            <person name="Kawahara Y."/>
            <person name="Wakimoto H."/>
            <person name="Yang C.C."/>
            <person name="Iwamoto M."/>
            <person name="Abe T."/>
            <person name="Yamada Y."/>
            <person name="Muto A."/>
            <person name="Inokuchi H."/>
            <person name="Ikemura T."/>
            <person name="Matsumoto T."/>
            <person name="Sasaki T."/>
            <person name="Itoh T."/>
        </authorList>
    </citation>
    <scope>NUCLEOTIDE SEQUENCE [LARGE SCALE GENOMIC DNA]</scope>
    <source>
        <strain evidence="2">cv. Nipponbare</strain>
    </source>
</reference>
<dbReference type="InParanoid" id="A0A0P0Y9G7"/>
<accession>A0A0P0Y9G7</accession>
<dbReference type="Proteomes" id="UP000059680">
    <property type="component" value="Chromosome 12"/>
</dbReference>
<dbReference type="STRING" id="39947.A0A0P0Y9G7"/>
<evidence type="ECO:0000313" key="1">
    <source>
        <dbReference type="EMBL" id="BAT16908.1"/>
    </source>
</evidence>
<keyword evidence="2" id="KW-1185">Reference proteome</keyword>
<protein>
    <submittedName>
        <fullName evidence="1">Os12g0423826 protein</fullName>
    </submittedName>
</protein>
<dbReference type="AlphaFoldDB" id="A0A0P0Y9G7"/>
<proteinExistence type="predicted"/>
<reference evidence="2" key="1">
    <citation type="journal article" date="2005" name="Nature">
        <title>The map-based sequence of the rice genome.</title>
        <authorList>
            <consortium name="International rice genome sequencing project (IRGSP)"/>
            <person name="Matsumoto T."/>
            <person name="Wu J."/>
            <person name="Kanamori H."/>
            <person name="Katayose Y."/>
            <person name="Fujisawa M."/>
            <person name="Namiki N."/>
            <person name="Mizuno H."/>
            <person name="Yamamoto K."/>
            <person name="Antonio B.A."/>
            <person name="Baba T."/>
            <person name="Sakata K."/>
            <person name="Nagamura Y."/>
            <person name="Aoki H."/>
            <person name="Arikawa K."/>
            <person name="Arita K."/>
            <person name="Bito T."/>
            <person name="Chiden Y."/>
            <person name="Fujitsuka N."/>
            <person name="Fukunaka R."/>
            <person name="Hamada M."/>
            <person name="Harada C."/>
            <person name="Hayashi A."/>
            <person name="Hijishita S."/>
            <person name="Honda M."/>
            <person name="Hosokawa S."/>
            <person name="Ichikawa Y."/>
            <person name="Idonuma A."/>
            <person name="Iijima M."/>
            <person name="Ikeda M."/>
            <person name="Ikeno M."/>
            <person name="Ito K."/>
            <person name="Ito S."/>
            <person name="Ito T."/>
            <person name="Ito Y."/>
            <person name="Ito Y."/>
            <person name="Iwabuchi A."/>
            <person name="Kamiya K."/>
            <person name="Karasawa W."/>
            <person name="Kurita K."/>
            <person name="Katagiri S."/>
            <person name="Kikuta A."/>
            <person name="Kobayashi H."/>
            <person name="Kobayashi N."/>
            <person name="Machita K."/>
            <person name="Maehara T."/>
            <person name="Masukawa M."/>
            <person name="Mizubayashi T."/>
            <person name="Mukai Y."/>
            <person name="Nagasaki H."/>
            <person name="Nagata Y."/>
            <person name="Naito S."/>
            <person name="Nakashima M."/>
            <person name="Nakama Y."/>
            <person name="Nakamichi Y."/>
            <person name="Nakamura M."/>
            <person name="Meguro A."/>
            <person name="Negishi M."/>
            <person name="Ohta I."/>
            <person name="Ohta T."/>
            <person name="Okamoto M."/>
            <person name="Ono N."/>
            <person name="Saji S."/>
            <person name="Sakaguchi M."/>
            <person name="Sakai K."/>
            <person name="Shibata M."/>
            <person name="Shimokawa T."/>
            <person name="Song J."/>
            <person name="Takazaki Y."/>
            <person name="Terasawa K."/>
            <person name="Tsugane M."/>
            <person name="Tsuji K."/>
            <person name="Ueda S."/>
            <person name="Waki K."/>
            <person name="Yamagata H."/>
            <person name="Yamamoto M."/>
            <person name="Yamamoto S."/>
            <person name="Yamane H."/>
            <person name="Yoshiki S."/>
            <person name="Yoshihara R."/>
            <person name="Yukawa K."/>
            <person name="Zhong H."/>
            <person name="Yano M."/>
            <person name="Yuan Q."/>
            <person name="Ouyang S."/>
            <person name="Liu J."/>
            <person name="Jones K.M."/>
            <person name="Gansberger K."/>
            <person name="Moffat K."/>
            <person name="Hill J."/>
            <person name="Bera J."/>
            <person name="Fadrosh D."/>
            <person name="Jin S."/>
            <person name="Johri S."/>
            <person name="Kim M."/>
            <person name="Overton L."/>
            <person name="Reardon M."/>
            <person name="Tsitrin T."/>
            <person name="Vuong H."/>
            <person name="Weaver B."/>
            <person name="Ciecko A."/>
            <person name="Tallon L."/>
            <person name="Jackson J."/>
            <person name="Pai G."/>
            <person name="Aken S.V."/>
            <person name="Utterback T."/>
            <person name="Reidmuller S."/>
            <person name="Feldblyum T."/>
            <person name="Hsiao J."/>
            <person name="Zismann V."/>
            <person name="Iobst S."/>
            <person name="de Vazeille A.R."/>
            <person name="Buell C.R."/>
            <person name="Ying K."/>
            <person name="Li Y."/>
            <person name="Lu T."/>
            <person name="Huang Y."/>
            <person name="Zhao Q."/>
            <person name="Feng Q."/>
            <person name="Zhang L."/>
            <person name="Zhu J."/>
            <person name="Weng Q."/>
            <person name="Mu J."/>
            <person name="Lu Y."/>
            <person name="Fan D."/>
            <person name="Liu Y."/>
            <person name="Guan J."/>
            <person name="Zhang Y."/>
            <person name="Yu S."/>
            <person name="Liu X."/>
            <person name="Zhang Y."/>
            <person name="Hong G."/>
            <person name="Han B."/>
            <person name="Choisne N."/>
            <person name="Demange N."/>
            <person name="Orjeda G."/>
            <person name="Samain S."/>
            <person name="Cattolico L."/>
            <person name="Pelletier E."/>
            <person name="Couloux A."/>
            <person name="Segurens B."/>
            <person name="Wincker P."/>
            <person name="D'Hont A."/>
            <person name="Scarpelli C."/>
            <person name="Weissenbach J."/>
            <person name="Salanoubat M."/>
            <person name="Quetier F."/>
            <person name="Yu Y."/>
            <person name="Kim H.R."/>
            <person name="Rambo T."/>
            <person name="Currie J."/>
            <person name="Collura K."/>
            <person name="Luo M."/>
            <person name="Yang T."/>
            <person name="Ammiraju J.S.S."/>
            <person name="Engler F."/>
            <person name="Soderlund C."/>
            <person name="Wing R.A."/>
            <person name="Palmer L.E."/>
            <person name="de la Bastide M."/>
            <person name="Spiegel L."/>
            <person name="Nascimento L."/>
            <person name="Zutavern T."/>
            <person name="O'Shaughnessy A."/>
            <person name="Dike S."/>
            <person name="Dedhia N."/>
            <person name="Preston R."/>
            <person name="Balija V."/>
            <person name="McCombie W.R."/>
            <person name="Chow T."/>
            <person name="Chen H."/>
            <person name="Chung M."/>
            <person name="Chen C."/>
            <person name="Shaw J."/>
            <person name="Wu H."/>
            <person name="Hsiao K."/>
            <person name="Chao Y."/>
            <person name="Chu M."/>
            <person name="Cheng C."/>
            <person name="Hour A."/>
            <person name="Lee P."/>
            <person name="Lin S."/>
            <person name="Lin Y."/>
            <person name="Liou J."/>
            <person name="Liu S."/>
            <person name="Hsing Y."/>
            <person name="Raghuvanshi S."/>
            <person name="Mohanty A."/>
            <person name="Bharti A.K."/>
            <person name="Gaur A."/>
            <person name="Gupta V."/>
            <person name="Kumar D."/>
            <person name="Ravi V."/>
            <person name="Vij S."/>
            <person name="Kapur A."/>
            <person name="Khurana P."/>
            <person name="Khurana P."/>
            <person name="Khurana J.P."/>
            <person name="Tyagi A.K."/>
            <person name="Gaikwad K."/>
            <person name="Singh A."/>
            <person name="Dalal V."/>
            <person name="Srivastava S."/>
            <person name="Dixit A."/>
            <person name="Pal A.K."/>
            <person name="Ghazi I.A."/>
            <person name="Yadav M."/>
            <person name="Pandit A."/>
            <person name="Bhargava A."/>
            <person name="Sureshbabu K."/>
            <person name="Batra K."/>
            <person name="Sharma T.R."/>
            <person name="Mohapatra T."/>
            <person name="Singh N.K."/>
            <person name="Messing J."/>
            <person name="Nelson A.B."/>
            <person name="Fuks G."/>
            <person name="Kavchok S."/>
            <person name="Keizer G."/>
            <person name="Linton E."/>
            <person name="Llaca V."/>
            <person name="Song R."/>
            <person name="Tanyolac B."/>
            <person name="Young S."/>
            <person name="Ho-Il K."/>
            <person name="Hahn J.H."/>
            <person name="Sangsakoo G."/>
            <person name="Vanavichit A."/>
            <person name="de Mattos Luiz.A.T."/>
            <person name="Zimmer P.D."/>
            <person name="Malone G."/>
            <person name="Dellagostin O."/>
            <person name="de Oliveira A.C."/>
            <person name="Bevan M."/>
            <person name="Bancroft I."/>
            <person name="Minx P."/>
            <person name="Cordum H."/>
            <person name="Wilson R."/>
            <person name="Cheng Z."/>
            <person name="Jin W."/>
            <person name="Jiang J."/>
            <person name="Leong S.A."/>
            <person name="Iwama H."/>
            <person name="Gojobori T."/>
            <person name="Itoh T."/>
            <person name="Niimura Y."/>
            <person name="Fujii Y."/>
            <person name="Habara T."/>
            <person name="Sakai H."/>
            <person name="Sato Y."/>
            <person name="Wilson G."/>
            <person name="Kumar K."/>
            <person name="McCouch S."/>
            <person name="Juretic N."/>
            <person name="Hoen D."/>
            <person name="Wright S."/>
            <person name="Bruskiewich R."/>
            <person name="Bureau T."/>
            <person name="Miyao A."/>
            <person name="Hirochika H."/>
            <person name="Nishikawa T."/>
            <person name="Kadowaki K."/>
            <person name="Sugiura M."/>
            <person name="Burr B."/>
            <person name="Sasaki T."/>
        </authorList>
    </citation>
    <scope>NUCLEOTIDE SEQUENCE [LARGE SCALE GENOMIC DNA]</scope>
    <source>
        <strain evidence="2">cv. Nipponbare</strain>
    </source>
</reference>
<dbReference type="EMBL" id="AP014968">
    <property type="protein sequence ID" value="BAT16908.1"/>
    <property type="molecule type" value="Genomic_DNA"/>
</dbReference>
<organism evidence="1 2">
    <name type="scientific">Oryza sativa subsp. japonica</name>
    <name type="common">Rice</name>
    <dbReference type="NCBI Taxonomy" id="39947"/>
    <lineage>
        <taxon>Eukaryota</taxon>
        <taxon>Viridiplantae</taxon>
        <taxon>Streptophyta</taxon>
        <taxon>Embryophyta</taxon>
        <taxon>Tracheophyta</taxon>
        <taxon>Spermatophyta</taxon>
        <taxon>Magnoliopsida</taxon>
        <taxon>Liliopsida</taxon>
        <taxon>Poales</taxon>
        <taxon>Poaceae</taxon>
        <taxon>BOP clade</taxon>
        <taxon>Oryzoideae</taxon>
        <taxon>Oryzeae</taxon>
        <taxon>Oryzinae</taxon>
        <taxon>Oryza</taxon>
        <taxon>Oryza sativa</taxon>
    </lineage>
</organism>
<sequence>MVAVPNAELAAVPNDQCLWGFPSLQPFCSSNNNGERPFVKAPESAGHPSGGIRYPHQIERLIFSGEAQIGLGASKLAIRRSLSDQQEEQVAPLVGEEFAQRFRRLKHFLQVSTAALAAFVNEPSSLLCAAFLIEAVGLTPRAEFNGREGFNKNLAMRIGWPLRKDYITPNFYEIQDAH</sequence>